<keyword evidence="3" id="KW-0813">Transport</keyword>
<dbReference type="Pfam" id="PF13967">
    <property type="entry name" value="RSN1_TM"/>
    <property type="match status" value="1"/>
</dbReference>
<keyword evidence="6 7" id="KW-0472">Membrane</keyword>
<feature type="transmembrane region" description="Helical" evidence="7">
    <location>
        <begin position="675"/>
        <end position="696"/>
    </location>
</feature>
<organism evidence="11 12">
    <name type="scientific">Linderina pennispora</name>
    <dbReference type="NCBI Taxonomy" id="61395"/>
    <lineage>
        <taxon>Eukaryota</taxon>
        <taxon>Fungi</taxon>
        <taxon>Fungi incertae sedis</taxon>
        <taxon>Zoopagomycota</taxon>
        <taxon>Kickxellomycotina</taxon>
        <taxon>Kickxellomycetes</taxon>
        <taxon>Kickxellales</taxon>
        <taxon>Kickxellaceae</taxon>
        <taxon>Linderina</taxon>
    </lineage>
</organism>
<feature type="transmembrane region" description="Helical" evidence="7">
    <location>
        <begin position="402"/>
        <end position="422"/>
    </location>
</feature>
<evidence type="ECO:0000256" key="5">
    <source>
        <dbReference type="ARBA" id="ARBA00022989"/>
    </source>
</evidence>
<evidence type="ECO:0000259" key="10">
    <source>
        <dbReference type="Pfam" id="PF14703"/>
    </source>
</evidence>
<feature type="domain" description="CSC1/OSCA1-like cytosolic" evidence="10">
    <location>
        <begin position="196"/>
        <end position="389"/>
    </location>
</feature>
<protein>
    <submittedName>
        <fullName evidence="11">DUF221-domain-containing protein</fullName>
    </submittedName>
</protein>
<dbReference type="RefSeq" id="XP_040740161.1">
    <property type="nucleotide sequence ID" value="XM_040888664.1"/>
</dbReference>
<reference evidence="11 12" key="1">
    <citation type="submission" date="2016-07" db="EMBL/GenBank/DDBJ databases">
        <title>Pervasive Adenine N6-methylation of Active Genes in Fungi.</title>
        <authorList>
            <consortium name="DOE Joint Genome Institute"/>
            <person name="Mondo S.J."/>
            <person name="Dannebaum R.O."/>
            <person name="Kuo R.C."/>
            <person name="Labutti K."/>
            <person name="Haridas S."/>
            <person name="Kuo A."/>
            <person name="Salamov A."/>
            <person name="Ahrendt S.R."/>
            <person name="Lipzen A."/>
            <person name="Sullivan W."/>
            <person name="Andreopoulos W.B."/>
            <person name="Clum A."/>
            <person name="Lindquist E."/>
            <person name="Daum C."/>
            <person name="Ramamoorthy G.K."/>
            <person name="Gryganskyi A."/>
            <person name="Culley D."/>
            <person name="Magnuson J.K."/>
            <person name="James T.Y."/>
            <person name="O'Malley M.A."/>
            <person name="Stajich J.E."/>
            <person name="Spatafora J.W."/>
            <person name="Visel A."/>
            <person name="Grigoriev I.V."/>
        </authorList>
    </citation>
    <scope>NUCLEOTIDE SEQUENCE [LARGE SCALE GENOMIC DNA]</scope>
    <source>
        <strain evidence="11 12">ATCC 12442</strain>
    </source>
</reference>
<evidence type="ECO:0000256" key="1">
    <source>
        <dbReference type="ARBA" id="ARBA00004141"/>
    </source>
</evidence>
<accession>A0A1Y1VZ57</accession>
<evidence type="ECO:0000313" key="11">
    <source>
        <dbReference type="EMBL" id="ORX66134.1"/>
    </source>
</evidence>
<feature type="transmembrane region" description="Helical" evidence="7">
    <location>
        <begin position="20"/>
        <end position="43"/>
    </location>
</feature>
<feature type="transmembrane region" description="Helical" evidence="7">
    <location>
        <begin position="613"/>
        <end position="637"/>
    </location>
</feature>
<dbReference type="GeneID" id="63805312"/>
<evidence type="ECO:0000256" key="6">
    <source>
        <dbReference type="ARBA" id="ARBA00023136"/>
    </source>
</evidence>
<dbReference type="InterPro" id="IPR032880">
    <property type="entry name" value="CSC1/OSCA1-like_N"/>
</dbReference>
<feature type="transmembrane region" description="Helical" evidence="7">
    <location>
        <begin position="154"/>
        <end position="172"/>
    </location>
</feature>
<dbReference type="InterPro" id="IPR045122">
    <property type="entry name" value="Csc1-like"/>
</dbReference>
<evidence type="ECO:0000256" key="3">
    <source>
        <dbReference type="ARBA" id="ARBA00022448"/>
    </source>
</evidence>
<feature type="domain" description="CSC1/OSCA1-like 7TM region" evidence="8">
    <location>
        <begin position="403"/>
        <end position="669"/>
    </location>
</feature>
<dbReference type="Proteomes" id="UP000193922">
    <property type="component" value="Unassembled WGS sequence"/>
</dbReference>
<dbReference type="GO" id="GO:0005227">
    <property type="term" value="F:calcium-activated cation channel activity"/>
    <property type="evidence" value="ECO:0007669"/>
    <property type="project" value="InterPro"/>
</dbReference>
<feature type="transmembrane region" description="Helical" evidence="7">
    <location>
        <begin position="644"/>
        <end position="663"/>
    </location>
</feature>
<gene>
    <name evidence="11" type="ORF">DL89DRAFT_270321</name>
</gene>
<dbReference type="Pfam" id="PF02714">
    <property type="entry name" value="RSN1_7TM"/>
    <property type="match status" value="1"/>
</dbReference>
<comment type="subcellular location">
    <subcellularLocation>
        <location evidence="1">Membrane</location>
        <topology evidence="1">Multi-pass membrane protein</topology>
    </subcellularLocation>
</comment>
<evidence type="ECO:0000259" key="9">
    <source>
        <dbReference type="Pfam" id="PF13967"/>
    </source>
</evidence>
<feature type="transmembrane region" description="Helical" evidence="7">
    <location>
        <begin position="545"/>
        <end position="567"/>
    </location>
</feature>
<dbReference type="GO" id="GO:0005886">
    <property type="term" value="C:plasma membrane"/>
    <property type="evidence" value="ECO:0007669"/>
    <property type="project" value="TreeGrafter"/>
</dbReference>
<keyword evidence="12" id="KW-1185">Reference proteome</keyword>
<sequence>MNSPDDKDPPIYDPAHASDLLTQTAIALSIGGTAFLAFCLLRFRWPSVYAPRTRLQYSAPARVGKTFLGWVTMVLHVKDYDIMYSVGLDALLVLRLFKMLSALCTMAAVIGLVVLVPLKVIFDETNHSGVKKDGTKWTLYDSVTTAALGSEQPLVVHFAFAYVFTALVYFYFTRFAYQAISLRWHYLLRVRNTRPARSIMVTGIPSELATEEGLKQHFEKNHLGEVVSVEIVPRIARVGVLVRKRAQLLNLIEDQITVLLGNPCPADGYDREHLLALMASHEEAEREHAVQLIREWSLPRFREWDLESRIQRIQKLMGPFHHVDGVIQNMRQQWFATYDGKSERGSTVGFVTFSDAASAHLAAQTFSYSQPFQLRAQLAPEARDIHWENVTMTLWSRLIRGAFSLIGYITMLTYWIAMATLLSKMMEPKSLNDHFPSLPDLEKNKWLSSLFRYNTPVLVLSLMNTCVPYILNWAAELSGTQSRSAIQMSVLQRYFLFLVVIVLLTISVSQTIFREYDKWIENPSEIPKMFARSLPKAAPFFMDYIILYGLGYLPVQLLQLGSISLAVFRRMVCRTPRQFADALRPNYIDWSFILPQPMLIFVILATYSSLAPFILVLAAMYYAIAYLVTKYLAYYVYARQFETAGAMIIPVLKVLIGSMWYYYLLIIGLCALKVAFGYVLFLIPVLWANAYLITFVSKMFYADGSFVPLDLWNQHDEGHLGSTPHLAESRTEGVSRTDSNVNYTGETSHATSTDYLLPRPHVPSPFGAALDALDQESRGSVSRAWESMKRRVKTVASIIYSWIYVNPQRTPSVFRDLDRSYSINTEDLEQGSGESLSGELVQSPRFSVTFQENGGNNTASMRAELMLGRDQRASRIEPDAYTDFSQSPISLLEGVLDEGLAVYEHPYLVGNLPTFWLPIKKQTESE</sequence>
<evidence type="ECO:0000256" key="4">
    <source>
        <dbReference type="ARBA" id="ARBA00022692"/>
    </source>
</evidence>
<feature type="transmembrane region" description="Helical" evidence="7">
    <location>
        <begin position="453"/>
        <end position="474"/>
    </location>
</feature>
<dbReference type="InterPro" id="IPR003864">
    <property type="entry name" value="CSC1/OSCA1-like_7TM"/>
</dbReference>
<feature type="domain" description="CSC1/OSCA1-like N-terminal transmembrane" evidence="9">
    <location>
        <begin position="20"/>
        <end position="174"/>
    </location>
</feature>
<evidence type="ECO:0000259" key="8">
    <source>
        <dbReference type="Pfam" id="PF02714"/>
    </source>
</evidence>
<comment type="caution">
    <text evidence="11">The sequence shown here is derived from an EMBL/GenBank/DDBJ whole genome shotgun (WGS) entry which is preliminary data.</text>
</comment>
<dbReference type="AlphaFoldDB" id="A0A1Y1VZ57"/>
<dbReference type="OrthoDB" id="1689567at2759"/>
<evidence type="ECO:0000313" key="12">
    <source>
        <dbReference type="Proteomes" id="UP000193922"/>
    </source>
</evidence>
<feature type="transmembrane region" description="Helical" evidence="7">
    <location>
        <begin position="494"/>
        <end position="513"/>
    </location>
</feature>
<dbReference type="InterPro" id="IPR012677">
    <property type="entry name" value="Nucleotide-bd_a/b_plait_sf"/>
</dbReference>
<dbReference type="InterPro" id="IPR027815">
    <property type="entry name" value="CSC1/OSCA1-like_cyt"/>
</dbReference>
<keyword evidence="4 7" id="KW-0812">Transmembrane</keyword>
<dbReference type="Pfam" id="PF14703">
    <property type="entry name" value="PHM7_cyt"/>
    <property type="match status" value="1"/>
</dbReference>
<feature type="transmembrane region" description="Helical" evidence="7">
    <location>
        <begin position="100"/>
        <end position="122"/>
    </location>
</feature>
<proteinExistence type="inferred from homology"/>
<evidence type="ECO:0000256" key="7">
    <source>
        <dbReference type="SAM" id="Phobius"/>
    </source>
</evidence>
<evidence type="ECO:0000256" key="2">
    <source>
        <dbReference type="ARBA" id="ARBA00007779"/>
    </source>
</evidence>
<name>A0A1Y1VZ57_9FUNG</name>
<dbReference type="PANTHER" id="PTHR13018:SF5">
    <property type="entry name" value="RE44586P"/>
    <property type="match status" value="1"/>
</dbReference>
<dbReference type="Gene3D" id="3.30.70.330">
    <property type="match status" value="1"/>
</dbReference>
<keyword evidence="5 7" id="KW-1133">Transmembrane helix</keyword>
<dbReference type="EMBL" id="MCFD01000017">
    <property type="protein sequence ID" value="ORX66134.1"/>
    <property type="molecule type" value="Genomic_DNA"/>
</dbReference>
<comment type="similarity">
    <text evidence="2">Belongs to the CSC1 (TC 1.A.17) family.</text>
</comment>
<dbReference type="STRING" id="61395.A0A1Y1VZ57"/>
<dbReference type="PANTHER" id="PTHR13018">
    <property type="entry name" value="PROBABLE MEMBRANE PROTEIN DUF221-RELATED"/>
    <property type="match status" value="1"/>
</dbReference>